<comment type="similarity">
    <text evidence="1">Belongs to the TRAFAC class TrmE-Era-EngA-EngB-Septin-like GTPase superfamily. AIG1/Toc34/Toc159-like paraseptin GTPase family. IAN subfamily.</text>
</comment>
<keyword evidence="7" id="KW-1185">Reference proteome</keyword>
<dbReference type="PROSITE" id="PS51720">
    <property type="entry name" value="G_AIG1"/>
    <property type="match status" value="1"/>
</dbReference>
<evidence type="ECO:0000256" key="4">
    <source>
        <dbReference type="SAM" id="MobiDB-lite"/>
    </source>
</evidence>
<dbReference type="CDD" id="cd01852">
    <property type="entry name" value="AIG1"/>
    <property type="match status" value="1"/>
</dbReference>
<evidence type="ECO:0000313" key="6">
    <source>
        <dbReference type="EMBL" id="VDI65736.1"/>
    </source>
</evidence>
<proteinExistence type="inferred from homology"/>
<keyword evidence="2" id="KW-0547">Nucleotide-binding</keyword>
<gene>
    <name evidence="6" type="ORF">MGAL_10B022821</name>
</gene>
<dbReference type="PANTHER" id="PTHR10903:SF170">
    <property type="entry name" value="GTPASE IMAP FAMILY MEMBER 7"/>
    <property type="match status" value="1"/>
</dbReference>
<accession>A0A8B6GLW7</accession>
<dbReference type="EMBL" id="UYJE01008641">
    <property type="protein sequence ID" value="VDI65736.1"/>
    <property type="molecule type" value="Genomic_DNA"/>
</dbReference>
<organism evidence="6 7">
    <name type="scientific">Mytilus galloprovincialis</name>
    <name type="common">Mediterranean mussel</name>
    <dbReference type="NCBI Taxonomy" id="29158"/>
    <lineage>
        <taxon>Eukaryota</taxon>
        <taxon>Metazoa</taxon>
        <taxon>Spiralia</taxon>
        <taxon>Lophotrochozoa</taxon>
        <taxon>Mollusca</taxon>
        <taxon>Bivalvia</taxon>
        <taxon>Autobranchia</taxon>
        <taxon>Pteriomorphia</taxon>
        <taxon>Mytilida</taxon>
        <taxon>Mytiloidea</taxon>
        <taxon>Mytilidae</taxon>
        <taxon>Mytilinae</taxon>
        <taxon>Mytilus</taxon>
    </lineage>
</organism>
<feature type="domain" description="AIG1-type G" evidence="5">
    <location>
        <begin position="72"/>
        <end position="264"/>
    </location>
</feature>
<dbReference type="Pfam" id="PF04548">
    <property type="entry name" value="AIG1"/>
    <property type="match status" value="1"/>
</dbReference>
<evidence type="ECO:0000259" key="5">
    <source>
        <dbReference type="PROSITE" id="PS51720"/>
    </source>
</evidence>
<evidence type="ECO:0000256" key="2">
    <source>
        <dbReference type="ARBA" id="ARBA00022741"/>
    </source>
</evidence>
<dbReference type="FunFam" id="3.40.50.300:FF:000366">
    <property type="entry name" value="GTPase, IMAP family member 2"/>
    <property type="match status" value="1"/>
</dbReference>
<sequence>MRGSNKTKCLYIRYFLVEPPPQTVFRKKSSKDWTQGIGAGPPLPPKPSIQPGKQSKHLSLEKVNKFQEDDKEEDIRIILLGKTGSGKSATANSIAGKQVFESTISGQSVTKKCEKSNSICNGRQIVLIDTPGLFDTNLSHETIQSEIIRCVHLSLPGPHLFLIILQITRLTKEETEAVEKLFEIFGTDMGKYALIVFTRSDELEREGKSIESFIAKTGSPLTDFIRKCQDHYIAINNTATGQNKTEMVTVLVNLITDIVNNNNG</sequence>
<feature type="region of interest" description="Disordered" evidence="4">
    <location>
        <begin position="26"/>
        <end position="55"/>
    </location>
</feature>
<reference evidence="6" key="1">
    <citation type="submission" date="2018-11" db="EMBL/GenBank/DDBJ databases">
        <authorList>
            <person name="Alioto T."/>
            <person name="Alioto T."/>
        </authorList>
    </citation>
    <scope>NUCLEOTIDE SEQUENCE</scope>
</reference>
<dbReference type="InterPro" id="IPR027417">
    <property type="entry name" value="P-loop_NTPase"/>
</dbReference>
<dbReference type="InterPro" id="IPR006703">
    <property type="entry name" value="G_AIG1"/>
</dbReference>
<dbReference type="InterPro" id="IPR045058">
    <property type="entry name" value="GIMA/IAN/Toc"/>
</dbReference>
<dbReference type="AlphaFoldDB" id="A0A8B6GLW7"/>
<dbReference type="PANTHER" id="PTHR10903">
    <property type="entry name" value="GTPASE, IMAP FAMILY MEMBER-RELATED"/>
    <property type="match status" value="1"/>
</dbReference>
<evidence type="ECO:0000256" key="3">
    <source>
        <dbReference type="ARBA" id="ARBA00023134"/>
    </source>
</evidence>
<dbReference type="SUPFAM" id="SSF52540">
    <property type="entry name" value="P-loop containing nucleoside triphosphate hydrolases"/>
    <property type="match status" value="1"/>
</dbReference>
<evidence type="ECO:0000313" key="7">
    <source>
        <dbReference type="Proteomes" id="UP000596742"/>
    </source>
</evidence>
<dbReference type="OrthoDB" id="431287at2759"/>
<feature type="non-terminal residue" evidence="6">
    <location>
        <position position="1"/>
    </location>
</feature>
<dbReference type="Proteomes" id="UP000596742">
    <property type="component" value="Unassembled WGS sequence"/>
</dbReference>
<dbReference type="Gene3D" id="3.40.50.300">
    <property type="entry name" value="P-loop containing nucleotide triphosphate hydrolases"/>
    <property type="match status" value="1"/>
</dbReference>
<evidence type="ECO:0000256" key="1">
    <source>
        <dbReference type="ARBA" id="ARBA00008535"/>
    </source>
</evidence>
<name>A0A8B6GLW7_MYTGA</name>
<protein>
    <recommendedName>
        <fullName evidence="5">AIG1-type G domain-containing protein</fullName>
    </recommendedName>
</protein>
<dbReference type="GO" id="GO:0005525">
    <property type="term" value="F:GTP binding"/>
    <property type="evidence" value="ECO:0007669"/>
    <property type="project" value="UniProtKB-KW"/>
</dbReference>
<keyword evidence="3" id="KW-0342">GTP-binding</keyword>
<comment type="caution">
    <text evidence="6">The sequence shown here is derived from an EMBL/GenBank/DDBJ whole genome shotgun (WGS) entry which is preliminary data.</text>
</comment>